<sequence length="258" mass="27980">MTSGGRADPAWRSTRMGVVGSDTIGPLCCASTLYKLSVRCTYYAGWRPGSREESGMKRGPRGNLDAERIKAATHRLLTDRGTPAAVSLRMIAADLGVAPNALYTYFRDLGELWHTLADEALGRLSPLDLLPADCPRCAIRTLADRARELFAEPGIIALLHHQPVLGHHSFELSETLMTLCRGGRIDPRDGHDLIMGWFYGSAALVAEGWEAGTDQLRAQSVDADRFPLIHGRSDANIGAQIGAILDGIGLTCRCRAQD</sequence>
<dbReference type="InterPro" id="IPR001647">
    <property type="entry name" value="HTH_TetR"/>
</dbReference>
<dbReference type="Pfam" id="PF00440">
    <property type="entry name" value="TetR_N"/>
    <property type="match status" value="1"/>
</dbReference>
<evidence type="ECO:0000256" key="2">
    <source>
        <dbReference type="PROSITE-ProRule" id="PRU00335"/>
    </source>
</evidence>
<dbReference type="EMBL" id="NMVJ01000010">
    <property type="protein sequence ID" value="OYN89182.1"/>
    <property type="molecule type" value="Genomic_DNA"/>
</dbReference>
<dbReference type="SUPFAM" id="SSF46689">
    <property type="entry name" value="Homeodomain-like"/>
    <property type="match status" value="1"/>
</dbReference>
<dbReference type="GO" id="GO:0003677">
    <property type="term" value="F:DNA binding"/>
    <property type="evidence" value="ECO:0007669"/>
    <property type="project" value="UniProtKB-UniRule"/>
</dbReference>
<protein>
    <recommendedName>
        <fullName evidence="3">HTH tetR-type domain-containing protein</fullName>
    </recommendedName>
</protein>
<accession>A0A255EIC2</accession>
<dbReference type="Proteomes" id="UP000216300">
    <property type="component" value="Unassembled WGS sequence"/>
</dbReference>
<dbReference type="SUPFAM" id="SSF48498">
    <property type="entry name" value="Tetracyclin repressor-like, C-terminal domain"/>
    <property type="match status" value="1"/>
</dbReference>
<dbReference type="Gene3D" id="1.10.357.10">
    <property type="entry name" value="Tetracycline Repressor, domain 2"/>
    <property type="match status" value="1"/>
</dbReference>
<gene>
    <name evidence="4" type="ORF">CGZ91_12855</name>
</gene>
<comment type="caution">
    <text evidence="4">The sequence shown here is derived from an EMBL/GenBank/DDBJ whole genome shotgun (WGS) entry which is preliminary data.</text>
</comment>
<keyword evidence="1 2" id="KW-0238">DNA-binding</keyword>
<evidence type="ECO:0000313" key="4">
    <source>
        <dbReference type="EMBL" id="OYN89182.1"/>
    </source>
</evidence>
<dbReference type="AlphaFoldDB" id="A0A255EIC2"/>
<dbReference type="InterPro" id="IPR036271">
    <property type="entry name" value="Tet_transcr_reg_TetR-rel_C_sf"/>
</dbReference>
<keyword evidence="5" id="KW-1185">Reference proteome</keyword>
<feature type="domain" description="HTH tetR-type" evidence="3">
    <location>
        <begin position="63"/>
        <end position="124"/>
    </location>
</feature>
<dbReference type="OrthoDB" id="3210235at2"/>
<dbReference type="PROSITE" id="PS50977">
    <property type="entry name" value="HTH_TETR_2"/>
    <property type="match status" value="1"/>
</dbReference>
<evidence type="ECO:0000256" key="1">
    <source>
        <dbReference type="ARBA" id="ARBA00023125"/>
    </source>
</evidence>
<dbReference type="InterPro" id="IPR009057">
    <property type="entry name" value="Homeodomain-like_sf"/>
</dbReference>
<evidence type="ECO:0000259" key="3">
    <source>
        <dbReference type="PROSITE" id="PS50977"/>
    </source>
</evidence>
<reference evidence="4 5" key="1">
    <citation type="submission" date="2017-07" db="EMBL/GenBank/DDBJ databases">
        <title>Draft whole genome sequences of clinical Proprionibacteriaceae strains.</title>
        <authorList>
            <person name="Bernier A.-M."/>
            <person name="Bernard K."/>
            <person name="Domingo M.-C."/>
        </authorList>
    </citation>
    <scope>NUCLEOTIDE SEQUENCE [LARGE SCALE GENOMIC DNA]</scope>
    <source>
        <strain evidence="4 5">NML 150081</strain>
    </source>
</reference>
<feature type="DNA-binding region" description="H-T-H motif" evidence="2">
    <location>
        <begin position="87"/>
        <end position="106"/>
    </location>
</feature>
<proteinExistence type="predicted"/>
<name>A0A255EIC2_9ACTN</name>
<organism evidence="4 5">
    <name type="scientific">Parenemella sanctibonifatiensis</name>
    <dbReference type="NCBI Taxonomy" id="2016505"/>
    <lineage>
        <taxon>Bacteria</taxon>
        <taxon>Bacillati</taxon>
        <taxon>Actinomycetota</taxon>
        <taxon>Actinomycetes</taxon>
        <taxon>Propionibacteriales</taxon>
        <taxon>Propionibacteriaceae</taxon>
        <taxon>Parenemella</taxon>
    </lineage>
</organism>
<evidence type="ECO:0000313" key="5">
    <source>
        <dbReference type="Proteomes" id="UP000216300"/>
    </source>
</evidence>